<evidence type="ECO:0000313" key="1">
    <source>
        <dbReference type="EMBL" id="MDP7734244.1"/>
    </source>
</evidence>
<comment type="caution">
    <text evidence="1">The sequence shown here is derived from an EMBL/GenBank/DDBJ whole genome shotgun (WGS) entry which is preliminary data.</text>
</comment>
<gene>
    <name evidence="1" type="ORF">QXL92_05700</name>
</gene>
<dbReference type="RefSeq" id="WP_133435094.1">
    <property type="nucleotide sequence ID" value="NZ_JAUFSA010000001.1"/>
</dbReference>
<protein>
    <recommendedName>
        <fullName evidence="3">Antitoxin</fullName>
    </recommendedName>
</protein>
<sequence length="76" mass="8747">MPSLRIDGIPEDSYRVLRERAARSGQSLRDYLRSRLIAEASQPTLEEVFDRMPSHRGGRVSVEAAVEHIRAERDQR</sequence>
<proteinExistence type="predicted"/>
<evidence type="ECO:0008006" key="3">
    <source>
        <dbReference type="Google" id="ProtNLM"/>
    </source>
</evidence>
<dbReference type="Proteomes" id="UP001229081">
    <property type="component" value="Unassembled WGS sequence"/>
</dbReference>
<name>A0A4R5WU89_9MYCO</name>
<organism evidence="1 2">
    <name type="scientific">Mycobacterium paragordonae</name>
    <dbReference type="NCBI Taxonomy" id="1389713"/>
    <lineage>
        <taxon>Bacteria</taxon>
        <taxon>Bacillati</taxon>
        <taxon>Actinomycetota</taxon>
        <taxon>Actinomycetes</taxon>
        <taxon>Mycobacteriales</taxon>
        <taxon>Mycobacteriaceae</taxon>
        <taxon>Mycobacterium</taxon>
    </lineage>
</organism>
<reference evidence="1" key="1">
    <citation type="submission" date="2023-06" db="EMBL/GenBank/DDBJ databases">
        <title>Identification of two novel mycobacterium reveal diversities and complexities of Mycobacterium gordonae clade.</title>
        <authorList>
            <person name="Matsumoto Y."/>
            <person name="Nakamura S."/>
            <person name="Motooka D."/>
            <person name="Fukushima K."/>
        </authorList>
    </citation>
    <scope>NUCLEOTIDE SEQUENCE</scope>
    <source>
        <strain evidence="1">TY812</strain>
    </source>
</reference>
<dbReference type="AlphaFoldDB" id="A0A4R5WU89"/>
<dbReference type="GO" id="GO:0006355">
    <property type="term" value="P:regulation of DNA-templated transcription"/>
    <property type="evidence" value="ECO:0007669"/>
    <property type="project" value="InterPro"/>
</dbReference>
<accession>A0A4R5WU89</accession>
<evidence type="ECO:0000313" key="2">
    <source>
        <dbReference type="Proteomes" id="UP001229081"/>
    </source>
</evidence>
<dbReference type="SUPFAM" id="SSF47598">
    <property type="entry name" value="Ribbon-helix-helix"/>
    <property type="match status" value="1"/>
</dbReference>
<dbReference type="EMBL" id="JAUFSA010000001">
    <property type="protein sequence ID" value="MDP7734244.1"/>
    <property type="molecule type" value="Genomic_DNA"/>
</dbReference>
<dbReference type="InterPro" id="IPR010985">
    <property type="entry name" value="Ribbon_hlx_hlx"/>
</dbReference>